<feature type="transmembrane region" description="Helical" evidence="3">
    <location>
        <begin position="90"/>
        <end position="114"/>
    </location>
</feature>
<protein>
    <recommendedName>
        <fullName evidence="2">Anti-sigma-W factor RsiW</fullName>
    </recommendedName>
</protein>
<evidence type="ECO:0000256" key="2">
    <source>
        <dbReference type="ARBA" id="ARBA00024438"/>
    </source>
</evidence>
<reference evidence="5 6" key="1">
    <citation type="submission" date="2014-08" db="EMBL/GenBank/DDBJ databases">
        <title>Comparative genomics of the Paenibacillus odorifer group.</title>
        <authorList>
            <person name="den Bakker H.C."/>
            <person name="Tsai Y.-C."/>
            <person name="Martin N."/>
            <person name="Korlach J."/>
            <person name="Wiedmann M."/>
        </authorList>
    </citation>
    <scope>NUCLEOTIDE SEQUENCE [LARGE SCALE GENOMIC DNA]</scope>
    <source>
        <strain evidence="5 6">DSM 14472</strain>
    </source>
</reference>
<evidence type="ECO:0000256" key="3">
    <source>
        <dbReference type="SAM" id="Phobius"/>
    </source>
</evidence>
<sequence length="165" mass="18169">MSNHPEKHPEEQLSAYLDGELGEEDRMLVESHLKECPECRMLVDELLSNQHLLLSAFESMSPREDLEASVAAHISKEAHPLPVVKRTLSFALSAISFFAVIGLVLGALYIKMFAGAVKLMKPLLFLSTHLIAEMPLLMGVVILFSVTALTLSAVSLLRLLRTTTS</sequence>
<feature type="domain" description="Putative zinc-finger" evidence="4">
    <location>
        <begin position="10"/>
        <end position="40"/>
    </location>
</feature>
<accession>A0A089LVK1</accession>
<keyword evidence="3" id="KW-0812">Transmembrane</keyword>
<evidence type="ECO:0000313" key="5">
    <source>
        <dbReference type="EMBL" id="AIQ64170.1"/>
    </source>
</evidence>
<keyword evidence="3" id="KW-0472">Membrane</keyword>
<evidence type="ECO:0000256" key="1">
    <source>
        <dbReference type="ARBA" id="ARBA00024353"/>
    </source>
</evidence>
<keyword evidence="6" id="KW-1185">Reference proteome</keyword>
<organism evidence="5 6">
    <name type="scientific">Paenibacillus stellifer</name>
    <dbReference type="NCBI Taxonomy" id="169760"/>
    <lineage>
        <taxon>Bacteria</taxon>
        <taxon>Bacillati</taxon>
        <taxon>Bacillota</taxon>
        <taxon>Bacilli</taxon>
        <taxon>Bacillales</taxon>
        <taxon>Paenibacillaceae</taxon>
        <taxon>Paenibacillus</taxon>
    </lineage>
</organism>
<evidence type="ECO:0000313" key="6">
    <source>
        <dbReference type="Proteomes" id="UP000029507"/>
    </source>
</evidence>
<dbReference type="Pfam" id="PF13490">
    <property type="entry name" value="zf-HC2"/>
    <property type="match status" value="1"/>
</dbReference>
<dbReference type="RefSeq" id="WP_038696236.1">
    <property type="nucleotide sequence ID" value="NZ_CP009286.1"/>
</dbReference>
<feature type="transmembrane region" description="Helical" evidence="3">
    <location>
        <begin position="134"/>
        <end position="160"/>
    </location>
</feature>
<dbReference type="HOGENOM" id="CLU_134866_0_0_9"/>
<evidence type="ECO:0000259" key="4">
    <source>
        <dbReference type="Pfam" id="PF13490"/>
    </source>
</evidence>
<gene>
    <name evidence="5" type="ORF">PSTEL_14880</name>
</gene>
<comment type="similarity">
    <text evidence="1">Belongs to the zinc-associated anti-sigma factor (ZAS) superfamily. Anti-sigma-W factor family.</text>
</comment>
<dbReference type="AlphaFoldDB" id="A0A089LVK1"/>
<keyword evidence="3" id="KW-1133">Transmembrane helix</keyword>
<dbReference type="OrthoDB" id="64646at2"/>
<dbReference type="InterPro" id="IPR027383">
    <property type="entry name" value="Znf_put"/>
</dbReference>
<dbReference type="Gene3D" id="1.10.10.1320">
    <property type="entry name" value="Anti-sigma factor, zinc-finger domain"/>
    <property type="match status" value="1"/>
</dbReference>
<proteinExistence type="inferred from homology"/>
<dbReference type="EMBL" id="CP009286">
    <property type="protein sequence ID" value="AIQ64170.1"/>
    <property type="molecule type" value="Genomic_DNA"/>
</dbReference>
<dbReference type="Proteomes" id="UP000029507">
    <property type="component" value="Chromosome"/>
</dbReference>
<dbReference type="STRING" id="169760.PSTEL_14880"/>
<dbReference type="KEGG" id="pste:PSTEL_14880"/>
<dbReference type="InterPro" id="IPR041916">
    <property type="entry name" value="Anti_sigma_zinc_sf"/>
</dbReference>
<name>A0A089LVK1_9BACL</name>